<keyword evidence="2" id="KW-0812">Transmembrane</keyword>
<dbReference type="Gene3D" id="2.130.10.10">
    <property type="entry name" value="YVTN repeat-like/Quinoprotein amine dehydrogenase"/>
    <property type="match status" value="1"/>
</dbReference>
<keyword evidence="10" id="KW-1185">Reference proteome</keyword>
<organism evidence="9 10">
    <name type="scientific">Exophiala bonariae</name>
    <dbReference type="NCBI Taxonomy" id="1690606"/>
    <lineage>
        <taxon>Eukaryota</taxon>
        <taxon>Fungi</taxon>
        <taxon>Dikarya</taxon>
        <taxon>Ascomycota</taxon>
        <taxon>Pezizomycotina</taxon>
        <taxon>Eurotiomycetes</taxon>
        <taxon>Chaetothyriomycetidae</taxon>
        <taxon>Chaetothyriales</taxon>
        <taxon>Herpotrichiellaceae</taxon>
        <taxon>Exophiala</taxon>
    </lineage>
</organism>
<evidence type="ECO:0000256" key="5">
    <source>
        <dbReference type="ARBA" id="ARBA00023136"/>
    </source>
</evidence>
<name>A0AAV9N638_9EURO</name>
<dbReference type="PROSITE" id="PS51212">
    <property type="entry name" value="WSC"/>
    <property type="match status" value="3"/>
</dbReference>
<feature type="domain" description="WSC" evidence="8">
    <location>
        <begin position="1136"/>
        <end position="1227"/>
    </location>
</feature>
<evidence type="ECO:0000256" key="1">
    <source>
        <dbReference type="ARBA" id="ARBA00004167"/>
    </source>
</evidence>
<evidence type="ECO:0000313" key="10">
    <source>
        <dbReference type="Proteomes" id="UP001358417"/>
    </source>
</evidence>
<evidence type="ECO:0000256" key="2">
    <source>
        <dbReference type="ARBA" id="ARBA00022692"/>
    </source>
</evidence>
<keyword evidence="3" id="KW-0732">Signal</keyword>
<dbReference type="InterPro" id="IPR051836">
    <property type="entry name" value="Kremen_rcpt"/>
</dbReference>
<comment type="caution">
    <text evidence="9">The sequence shown here is derived from an EMBL/GenBank/DDBJ whole genome shotgun (WGS) entry which is preliminary data.</text>
</comment>
<dbReference type="SUPFAM" id="SSF50998">
    <property type="entry name" value="Quinoprotein alcohol dehydrogenase-like"/>
    <property type="match status" value="1"/>
</dbReference>
<accession>A0AAV9N638</accession>
<evidence type="ECO:0000256" key="7">
    <source>
        <dbReference type="SAM" id="MobiDB-lite"/>
    </source>
</evidence>
<dbReference type="InterPro" id="IPR002889">
    <property type="entry name" value="WSC_carb-bd"/>
</dbReference>
<feature type="domain" description="WSC" evidence="8">
    <location>
        <begin position="1013"/>
        <end position="1102"/>
    </location>
</feature>
<dbReference type="SMART" id="SM00321">
    <property type="entry name" value="WSC"/>
    <property type="match status" value="3"/>
</dbReference>
<comment type="subcellular location">
    <subcellularLocation>
        <location evidence="1">Membrane</location>
        <topology evidence="1">Single-pass membrane protein</topology>
    </subcellularLocation>
</comment>
<feature type="region of interest" description="Disordered" evidence="7">
    <location>
        <begin position="1101"/>
        <end position="1127"/>
    </location>
</feature>
<feature type="domain" description="WSC" evidence="8">
    <location>
        <begin position="895"/>
        <end position="988"/>
    </location>
</feature>
<evidence type="ECO:0000313" key="9">
    <source>
        <dbReference type="EMBL" id="KAK5048348.1"/>
    </source>
</evidence>
<keyword evidence="5" id="KW-0472">Membrane</keyword>
<protein>
    <recommendedName>
        <fullName evidence="8">WSC domain-containing protein</fullName>
    </recommendedName>
</protein>
<dbReference type="EMBL" id="JAVRRD010000022">
    <property type="protein sequence ID" value="KAK5048348.1"/>
    <property type="molecule type" value="Genomic_DNA"/>
</dbReference>
<dbReference type="InterPro" id="IPR015943">
    <property type="entry name" value="WD40/YVTN_repeat-like_dom_sf"/>
</dbReference>
<dbReference type="PANTHER" id="PTHR24269:SF16">
    <property type="entry name" value="PROTEIN SLG1"/>
    <property type="match status" value="1"/>
</dbReference>
<dbReference type="InterPro" id="IPR013783">
    <property type="entry name" value="Ig-like_fold"/>
</dbReference>
<dbReference type="GO" id="GO:0005886">
    <property type="term" value="C:plasma membrane"/>
    <property type="evidence" value="ECO:0007669"/>
    <property type="project" value="TreeGrafter"/>
</dbReference>
<dbReference type="Proteomes" id="UP001358417">
    <property type="component" value="Unassembled WGS sequence"/>
</dbReference>
<keyword evidence="4" id="KW-1133">Transmembrane helix</keyword>
<dbReference type="InterPro" id="IPR011047">
    <property type="entry name" value="Quinoprotein_ADH-like_sf"/>
</dbReference>
<sequence>MDPAIVGSAQFGLLFKTKFPGTYPVGGQNIAEQIFSQPLVYTGSDGVQYIYVATTQNNVYKITAKTGVIVASRNLHRPFLVSDLAGCVDINPTIGITATGVIDPATDTWYLTAKTYVDQNLNGPSGRPNGRYYIHAISTVDLTERPNFPVDLEGMVARNNPVRSFNGGIHHQRPALLHTGDFVYAGFASHCVQWNFTGWIVGWHKGTGQLVERFATEGAGVGPNVPGAGVWMSGGGLASDDKGSMFFATGNGYASQLDSVPVNGRNPPTSLEEAAVHMSINTDGSLTVVDFFMPWEKKQLDGADKGMIRCHYVTSTTQADPSPDLGTSPLQILPSQFSCGNIKRIGVVTGKSGKTYWLDLDNLGGYQNGPNKLDSVIQVEQNENSAYAGAGVYPFEGGYIYINVIQYETHVFKFSCSGGIPSFNKVADSPEKNAYVLGVGHGTVTSLRDEPGTGLLWTSDVEGSNLRIYNAIPNGRLLNEINSFVTPGTTKFTRPVFGDGVAYQGTTQGFIYAYGSPVNLPLNCTSLQFGTVNLNTTTSPMMMQCKANTAVTVTAAAVSGNPNFAISGFTIPISLAKDQLFQIQTTFTPQQVGPLSSSIILNTTQQAAGFSINTPVQLRGTGQSQAPLLMVNPNTVTWNGVITGQQLGGVNQSLVLSNAGNSQLTINKVQYSVVGETGPWITPNGTTDRPLVSAFTFYSMPTSIPPNSAVTVPINFNPPSSGNYGVYVQFISTGGTKVLDVLAAGTDQPNALLEFQAVDGTWTSYDSKKPFNFGNVTQSTSRYLKLRLTNNGTKSAAPISVTVSKPPFGIPGSIIGANNQVDLAEGTLIYAGQNATATLFCSVPRSQINVDPYNGTAMWTMNLNDPKFGKQFIQFTCNAVSEQAPPLNQATQQGIYRYAGCFKENNPGRQLQVAVYNGPQNTNEKCIASCSAGGYIFAGTQYNQECWCGYNRPKLVTMDSNCQFPCSGNITQSCGGNGVDGTGSFISLFGDTTRWNGNTTDVPGPYVNPGTLGFSSLGCYTEPNNGRALPVQKNADNTVAGCLRACQGYSYSGVEYGGQCFCGNTLASASLSTSSSECGMTCGNNQTEYCGGPSRLNMYMYGGGSTVPTPPSNPDPGNPNPSDPPSGLITPSTILNFTYQSCYTEATTGRALTSFASADSSITLQTCASSCTQYQYFGVEYGRECYCGNTLSTGSAPVSDGRCNMACAGNSSMVCGGPNGLTMYKNLSFVPGSDTPSNPPVPAGPSVVSTIGNWQYVDCHTEVPGRALTGKAVASNDMTTAYCAGNCTGFNFFGVEW</sequence>
<dbReference type="Pfam" id="PF01822">
    <property type="entry name" value="WSC"/>
    <property type="match status" value="3"/>
</dbReference>
<keyword evidence="6" id="KW-0325">Glycoprotein</keyword>
<dbReference type="PANTHER" id="PTHR24269">
    <property type="entry name" value="KREMEN PROTEIN"/>
    <property type="match status" value="1"/>
</dbReference>
<evidence type="ECO:0000256" key="6">
    <source>
        <dbReference type="ARBA" id="ARBA00023180"/>
    </source>
</evidence>
<evidence type="ECO:0000256" key="3">
    <source>
        <dbReference type="ARBA" id="ARBA00022729"/>
    </source>
</evidence>
<dbReference type="GeneID" id="89974192"/>
<evidence type="ECO:0000256" key="4">
    <source>
        <dbReference type="ARBA" id="ARBA00022989"/>
    </source>
</evidence>
<feature type="compositionally biased region" description="Pro residues" evidence="7">
    <location>
        <begin position="1108"/>
        <end position="1124"/>
    </location>
</feature>
<gene>
    <name evidence="9" type="ORF">LTR84_006018</name>
</gene>
<evidence type="ECO:0000259" key="8">
    <source>
        <dbReference type="PROSITE" id="PS51212"/>
    </source>
</evidence>
<proteinExistence type="predicted"/>
<dbReference type="RefSeq" id="XP_064703806.1">
    <property type="nucleotide sequence ID" value="XM_064849582.1"/>
</dbReference>
<dbReference type="Gene3D" id="2.60.40.10">
    <property type="entry name" value="Immunoglobulins"/>
    <property type="match status" value="1"/>
</dbReference>
<reference evidence="9 10" key="1">
    <citation type="submission" date="2023-08" db="EMBL/GenBank/DDBJ databases">
        <title>Black Yeasts Isolated from many extreme environments.</title>
        <authorList>
            <person name="Coleine C."/>
            <person name="Stajich J.E."/>
            <person name="Selbmann L."/>
        </authorList>
    </citation>
    <scope>NUCLEOTIDE SEQUENCE [LARGE SCALE GENOMIC DNA]</scope>
    <source>
        <strain evidence="9 10">CCFEE 5792</strain>
    </source>
</reference>